<gene>
    <name evidence="1" type="ORF">SS50377_16439</name>
    <name evidence="2" type="ORF">SS50377_20528</name>
</gene>
<name>V6LHN9_9EUKA</name>
<sequence length="166" mass="19369">MHPYFARQQTILKPVEPRMLRKTQSLNTQHQTFISQYVKSISPKLLKFSTIPSFKDALLDNSSSERCFVPQRSLCLNSRPVLSISSRGDFAERISNEMYLKQRQADEHFQKVSKIKKAVVLTALAHEVVVQIKNLRLEVVKELKMIQRLKGAQEQQRQDILCYFDF</sequence>
<evidence type="ECO:0000313" key="2">
    <source>
        <dbReference type="EMBL" id="KAH0577177.1"/>
    </source>
</evidence>
<evidence type="ECO:0000313" key="3">
    <source>
        <dbReference type="Proteomes" id="UP000018208"/>
    </source>
</evidence>
<dbReference type="EMBL" id="KI546133">
    <property type="protein sequence ID" value="EST43818.1"/>
    <property type="molecule type" value="Genomic_DNA"/>
</dbReference>
<organism evidence="1">
    <name type="scientific">Spironucleus salmonicida</name>
    <dbReference type="NCBI Taxonomy" id="348837"/>
    <lineage>
        <taxon>Eukaryota</taxon>
        <taxon>Metamonada</taxon>
        <taxon>Diplomonadida</taxon>
        <taxon>Hexamitidae</taxon>
        <taxon>Hexamitinae</taxon>
        <taxon>Spironucleus</taxon>
    </lineage>
</organism>
<dbReference type="EMBL" id="AUWU02000001">
    <property type="protein sequence ID" value="KAH0577177.1"/>
    <property type="molecule type" value="Genomic_DNA"/>
</dbReference>
<dbReference type="AlphaFoldDB" id="V6LHN9"/>
<protein>
    <submittedName>
        <fullName evidence="1">Uncharacterized protein</fullName>
    </submittedName>
</protein>
<evidence type="ECO:0000313" key="1">
    <source>
        <dbReference type="EMBL" id="EST43818.1"/>
    </source>
</evidence>
<proteinExistence type="predicted"/>
<reference evidence="2" key="2">
    <citation type="submission" date="2020-12" db="EMBL/GenBank/DDBJ databases">
        <title>New Spironucleus salmonicida genome in near-complete chromosomes.</title>
        <authorList>
            <person name="Xu F."/>
            <person name="Kurt Z."/>
            <person name="Jimenez-Gonzalez A."/>
            <person name="Astvaldsson A."/>
            <person name="Andersson J.O."/>
            <person name="Svard S.G."/>
        </authorList>
    </citation>
    <scope>NUCLEOTIDE SEQUENCE</scope>
    <source>
        <strain evidence="2">ATCC 50377</strain>
    </source>
</reference>
<dbReference type="Proteomes" id="UP000018208">
    <property type="component" value="Unassembled WGS sequence"/>
</dbReference>
<accession>V6LHN9</accession>
<keyword evidence="3" id="KW-1185">Reference proteome</keyword>
<reference evidence="1 2" key="1">
    <citation type="journal article" date="2014" name="PLoS Genet.">
        <title>The Genome of Spironucleus salmonicida Highlights a Fish Pathogen Adapted to Fluctuating Environments.</title>
        <authorList>
            <person name="Xu F."/>
            <person name="Jerlstrom-Hultqvist J."/>
            <person name="Einarsson E."/>
            <person name="Astvaldsson A."/>
            <person name="Svard S.G."/>
            <person name="Andersson J.O."/>
        </authorList>
    </citation>
    <scope>NUCLEOTIDE SEQUENCE</scope>
    <source>
        <strain evidence="2">ATCC 50377</strain>
    </source>
</reference>
<dbReference type="VEuPathDB" id="GiardiaDB:SS50377_20528"/>